<feature type="transmembrane region" description="Helical" evidence="9">
    <location>
        <begin position="207"/>
        <end position="228"/>
    </location>
</feature>
<keyword evidence="7 9" id="KW-1133">Transmembrane helix</keyword>
<dbReference type="InterPro" id="IPR002293">
    <property type="entry name" value="AA/rel_permease1"/>
</dbReference>
<comment type="similarity">
    <text evidence="2">Belongs to the amino acid-polyamine-organocation (APC) superfamily. Basic amino acid/polyamine antiporter (APA) (TC 2.A.3.2) family.</text>
</comment>
<feature type="transmembrane region" description="Helical" evidence="9">
    <location>
        <begin position="364"/>
        <end position="382"/>
    </location>
</feature>
<dbReference type="PANTHER" id="PTHR42770">
    <property type="entry name" value="AMINO ACID TRANSPORTER-RELATED"/>
    <property type="match status" value="1"/>
</dbReference>
<dbReference type="GO" id="GO:0005886">
    <property type="term" value="C:plasma membrane"/>
    <property type="evidence" value="ECO:0007669"/>
    <property type="project" value="UniProtKB-SubCell"/>
</dbReference>
<feature type="transmembrane region" description="Helical" evidence="9">
    <location>
        <begin position="419"/>
        <end position="437"/>
    </location>
</feature>
<accession>A0A0R1ZJW2</accession>
<dbReference type="AlphaFoldDB" id="A0A0R1ZJW2"/>
<dbReference type="PIRSF" id="PIRSF006060">
    <property type="entry name" value="AA_transporter"/>
    <property type="match status" value="1"/>
</dbReference>
<gene>
    <name evidence="10" type="ORF">FC64_GL001184</name>
</gene>
<dbReference type="EMBL" id="AYYZ01000029">
    <property type="protein sequence ID" value="KRM51990.1"/>
    <property type="molecule type" value="Genomic_DNA"/>
</dbReference>
<name>A0A0R1ZJW2_9LACO</name>
<feature type="transmembrane region" description="Helical" evidence="9">
    <location>
        <begin position="100"/>
        <end position="121"/>
    </location>
</feature>
<dbReference type="GO" id="GO:0006865">
    <property type="term" value="P:amino acid transport"/>
    <property type="evidence" value="ECO:0007669"/>
    <property type="project" value="UniProtKB-KW"/>
</dbReference>
<evidence type="ECO:0000256" key="1">
    <source>
        <dbReference type="ARBA" id="ARBA00004651"/>
    </source>
</evidence>
<dbReference type="Gene3D" id="1.20.1740.10">
    <property type="entry name" value="Amino acid/polyamine transporter I"/>
    <property type="match status" value="1"/>
</dbReference>
<feature type="transmembrane region" description="Helical" evidence="9">
    <location>
        <begin position="44"/>
        <end position="65"/>
    </location>
</feature>
<keyword evidence="11" id="KW-1185">Reference proteome</keyword>
<feature type="transmembrane region" description="Helical" evidence="9">
    <location>
        <begin position="12"/>
        <end position="32"/>
    </location>
</feature>
<dbReference type="InterPro" id="IPR004754">
    <property type="entry name" value="Amino_acid_antiprt"/>
</dbReference>
<protein>
    <submittedName>
        <fullName evidence="10">Amino acid permease-associated protein</fullName>
    </submittedName>
</protein>
<evidence type="ECO:0000256" key="5">
    <source>
        <dbReference type="ARBA" id="ARBA00022692"/>
    </source>
</evidence>
<comment type="caution">
    <text evidence="10">The sequence shown here is derived from an EMBL/GenBank/DDBJ whole genome shotgun (WGS) entry which is preliminary data.</text>
</comment>
<evidence type="ECO:0000313" key="10">
    <source>
        <dbReference type="EMBL" id="KRM51990.1"/>
    </source>
</evidence>
<reference evidence="10 11" key="1">
    <citation type="journal article" date="2015" name="Genome Announc.">
        <title>Expanding the biotechnology potential of lactobacilli through comparative genomics of 213 strains and associated genera.</title>
        <authorList>
            <person name="Sun Z."/>
            <person name="Harris H.M."/>
            <person name="McCann A."/>
            <person name="Guo C."/>
            <person name="Argimon S."/>
            <person name="Zhang W."/>
            <person name="Yang X."/>
            <person name="Jeffery I.B."/>
            <person name="Cooney J.C."/>
            <person name="Kagawa T.F."/>
            <person name="Liu W."/>
            <person name="Song Y."/>
            <person name="Salvetti E."/>
            <person name="Wrobel A."/>
            <person name="Rasinkangas P."/>
            <person name="Parkhill J."/>
            <person name="Rea M.C."/>
            <person name="O'Sullivan O."/>
            <person name="Ritari J."/>
            <person name="Douillard F.P."/>
            <person name="Paul Ross R."/>
            <person name="Yang R."/>
            <person name="Briner A.E."/>
            <person name="Felis G.E."/>
            <person name="de Vos W.M."/>
            <person name="Barrangou R."/>
            <person name="Klaenhammer T.R."/>
            <person name="Caufield P.W."/>
            <person name="Cui Y."/>
            <person name="Zhang H."/>
            <person name="O'Toole P.W."/>
        </authorList>
    </citation>
    <scope>NUCLEOTIDE SEQUENCE [LARGE SCALE GENOMIC DNA]</scope>
    <source>
        <strain evidence="10 11">DSM 20653</strain>
    </source>
</reference>
<feature type="transmembrane region" description="Helical" evidence="9">
    <location>
        <begin position="127"/>
        <end position="145"/>
    </location>
</feature>
<sequence length="475" mass="51214">MDNEKKNGINAFGLAALIVSSAIGTGIFGLPSQLAQVAAPGPALLAWLVCGIGVLALVLSLNNLAKKRPDIDSGLFGYAKAACGPLGEFMSGWTYWISAWIGNLAFATFLMSAIGNFIGIFKGGQNIASIIAAIVFLWILTFFVNNGVESANFVNTIVTICKVIPLFVFIVLVAMSFKLGVFTAHFWTNFASNVKATGVNGSVYGQIKNSMMSIMWVFIGIEGASVLSSRAKSQKAASQATIIGFISLVVIYVFSTILPYGVMSQAAIAKAAQPAMGSILEIAVGKWAAIIINLGVIISTIGSWLSWTMLPAETTRLMAKDKTLPASWGKLNKKKAPQFSLIITAVLQTLFLFSMLFTTSAYNFASTLAAAAILVSYMLVGIYQIKYSFQHKEWWQFFVGLICAGFEIMAAVLSGWQDLLLLTISFLPGFVLYYMASKEDHHRITPREKIVMAVVCILAILAIIFLFTGKISING</sequence>
<dbReference type="NCBIfam" id="TIGR00905">
    <property type="entry name" value="2A0302"/>
    <property type="match status" value="1"/>
</dbReference>
<evidence type="ECO:0000256" key="3">
    <source>
        <dbReference type="ARBA" id="ARBA00022448"/>
    </source>
</evidence>
<evidence type="ECO:0000313" key="11">
    <source>
        <dbReference type="Proteomes" id="UP000051291"/>
    </source>
</evidence>
<proteinExistence type="inferred from homology"/>
<feature type="transmembrane region" description="Helical" evidence="9">
    <location>
        <begin position="449"/>
        <end position="469"/>
    </location>
</feature>
<feature type="transmembrane region" description="Helical" evidence="9">
    <location>
        <begin position="240"/>
        <end position="262"/>
    </location>
</feature>
<dbReference type="RefSeq" id="WP_057907010.1">
    <property type="nucleotide sequence ID" value="NZ_AYYZ01000029.1"/>
</dbReference>
<feature type="transmembrane region" description="Helical" evidence="9">
    <location>
        <begin position="394"/>
        <end position="413"/>
    </location>
</feature>
<dbReference type="Pfam" id="PF13520">
    <property type="entry name" value="AA_permease_2"/>
    <property type="match status" value="1"/>
</dbReference>
<feature type="transmembrane region" description="Helical" evidence="9">
    <location>
        <begin position="287"/>
        <end position="310"/>
    </location>
</feature>
<evidence type="ECO:0000256" key="2">
    <source>
        <dbReference type="ARBA" id="ARBA00008220"/>
    </source>
</evidence>
<organism evidence="10 11">
    <name type="scientific">Ligilactobacillus araffinosus DSM 20653</name>
    <dbReference type="NCBI Taxonomy" id="1423820"/>
    <lineage>
        <taxon>Bacteria</taxon>
        <taxon>Bacillati</taxon>
        <taxon>Bacillota</taxon>
        <taxon>Bacilli</taxon>
        <taxon>Lactobacillales</taxon>
        <taxon>Lactobacillaceae</taxon>
        <taxon>Ligilactobacillus</taxon>
    </lineage>
</organism>
<keyword evidence="3" id="KW-0813">Transport</keyword>
<keyword evidence="8 9" id="KW-0472">Membrane</keyword>
<evidence type="ECO:0000256" key="4">
    <source>
        <dbReference type="ARBA" id="ARBA00022475"/>
    </source>
</evidence>
<evidence type="ECO:0000256" key="6">
    <source>
        <dbReference type="ARBA" id="ARBA00022970"/>
    </source>
</evidence>
<feature type="transmembrane region" description="Helical" evidence="9">
    <location>
        <begin position="339"/>
        <end position="358"/>
    </location>
</feature>
<evidence type="ECO:0000256" key="7">
    <source>
        <dbReference type="ARBA" id="ARBA00022989"/>
    </source>
</evidence>
<keyword evidence="6" id="KW-0029">Amino-acid transport</keyword>
<dbReference type="PANTHER" id="PTHR42770:SF4">
    <property type="entry name" value="ARGININE_ORNITHINE ANTIPORTER-RELATED"/>
    <property type="match status" value="1"/>
</dbReference>
<dbReference type="InterPro" id="IPR050367">
    <property type="entry name" value="APC_superfamily"/>
</dbReference>
<dbReference type="GO" id="GO:0022857">
    <property type="term" value="F:transmembrane transporter activity"/>
    <property type="evidence" value="ECO:0007669"/>
    <property type="project" value="InterPro"/>
</dbReference>
<evidence type="ECO:0000256" key="8">
    <source>
        <dbReference type="ARBA" id="ARBA00023136"/>
    </source>
</evidence>
<keyword evidence="5 9" id="KW-0812">Transmembrane</keyword>
<evidence type="ECO:0000256" key="9">
    <source>
        <dbReference type="SAM" id="Phobius"/>
    </source>
</evidence>
<dbReference type="PATRIC" id="fig|1423820.4.peg.1210"/>
<dbReference type="Proteomes" id="UP000051291">
    <property type="component" value="Unassembled WGS sequence"/>
</dbReference>
<dbReference type="STRING" id="1423820.FC64_GL001184"/>
<comment type="subcellular location">
    <subcellularLocation>
        <location evidence="1">Cell membrane</location>
        <topology evidence="1">Multi-pass membrane protein</topology>
    </subcellularLocation>
</comment>
<keyword evidence="4" id="KW-1003">Cell membrane</keyword>